<dbReference type="Proteomes" id="UP001151760">
    <property type="component" value="Unassembled WGS sequence"/>
</dbReference>
<sequence>MGPDKRDTESSPDKIRDEISPDTAFEIIRYNELHQSAAYIVFGFASTVTTIVAKSSSQPWLQIFQFAPPRWESSQLYLRCADMEPDKKGSEAAMAENTIQVGLPRQVTGRFSPIIE</sequence>
<organism evidence="1 2">
    <name type="scientific">Tanacetum coccineum</name>
    <dbReference type="NCBI Taxonomy" id="301880"/>
    <lineage>
        <taxon>Eukaryota</taxon>
        <taxon>Viridiplantae</taxon>
        <taxon>Streptophyta</taxon>
        <taxon>Embryophyta</taxon>
        <taxon>Tracheophyta</taxon>
        <taxon>Spermatophyta</taxon>
        <taxon>Magnoliopsida</taxon>
        <taxon>eudicotyledons</taxon>
        <taxon>Gunneridae</taxon>
        <taxon>Pentapetalae</taxon>
        <taxon>asterids</taxon>
        <taxon>campanulids</taxon>
        <taxon>Asterales</taxon>
        <taxon>Asteraceae</taxon>
        <taxon>Asteroideae</taxon>
        <taxon>Anthemideae</taxon>
        <taxon>Anthemidinae</taxon>
        <taxon>Tanacetum</taxon>
    </lineage>
</organism>
<reference evidence="1" key="1">
    <citation type="journal article" date="2022" name="Int. J. Mol. Sci.">
        <title>Draft Genome of Tanacetum Coccineum: Genomic Comparison of Closely Related Tanacetum-Family Plants.</title>
        <authorList>
            <person name="Yamashiro T."/>
            <person name="Shiraishi A."/>
            <person name="Nakayama K."/>
            <person name="Satake H."/>
        </authorList>
    </citation>
    <scope>NUCLEOTIDE SEQUENCE</scope>
</reference>
<protein>
    <submittedName>
        <fullName evidence="1">Uncharacterized protein</fullName>
    </submittedName>
</protein>
<accession>A0ABQ4WXG4</accession>
<reference evidence="1" key="2">
    <citation type="submission" date="2022-01" db="EMBL/GenBank/DDBJ databases">
        <authorList>
            <person name="Yamashiro T."/>
            <person name="Shiraishi A."/>
            <person name="Satake H."/>
            <person name="Nakayama K."/>
        </authorList>
    </citation>
    <scope>NUCLEOTIDE SEQUENCE</scope>
</reference>
<comment type="caution">
    <text evidence="1">The sequence shown here is derived from an EMBL/GenBank/DDBJ whole genome shotgun (WGS) entry which is preliminary data.</text>
</comment>
<name>A0ABQ4WXG4_9ASTR</name>
<dbReference type="EMBL" id="BQNB010009018">
    <property type="protein sequence ID" value="GJS57611.1"/>
    <property type="molecule type" value="Genomic_DNA"/>
</dbReference>
<evidence type="ECO:0000313" key="2">
    <source>
        <dbReference type="Proteomes" id="UP001151760"/>
    </source>
</evidence>
<evidence type="ECO:0000313" key="1">
    <source>
        <dbReference type="EMBL" id="GJS57611.1"/>
    </source>
</evidence>
<keyword evidence="2" id="KW-1185">Reference proteome</keyword>
<proteinExistence type="predicted"/>
<gene>
    <name evidence="1" type="ORF">Tco_0652395</name>
</gene>